<dbReference type="STRING" id="180498.A0A067JV70"/>
<dbReference type="Gene3D" id="3.30.530.20">
    <property type="match status" value="1"/>
</dbReference>
<reference evidence="5 6" key="1">
    <citation type="journal article" date="2014" name="PLoS ONE">
        <title>Global Analysis of Gene Expression Profiles in Physic Nut (Jatropha curcas L.) Seedlings Exposed to Salt Stress.</title>
        <authorList>
            <person name="Zhang L."/>
            <person name="Zhang C."/>
            <person name="Wu P."/>
            <person name="Chen Y."/>
            <person name="Li M."/>
            <person name="Jiang H."/>
            <person name="Wu G."/>
        </authorList>
    </citation>
    <scope>NUCLEOTIDE SEQUENCE [LARGE SCALE GENOMIC DNA]</scope>
    <source>
        <strain evidence="6">cv. GZQX0401</strain>
        <tissue evidence="5">Young leaves</tissue>
    </source>
</reference>
<evidence type="ECO:0000256" key="3">
    <source>
        <dbReference type="ARBA" id="ARBA00023265"/>
    </source>
</evidence>
<dbReference type="EMBL" id="KK914794">
    <property type="protein sequence ID" value="KDP27866.1"/>
    <property type="molecule type" value="Genomic_DNA"/>
</dbReference>
<accession>A0A067JV70</accession>
<dbReference type="InterPro" id="IPR000916">
    <property type="entry name" value="Bet_v_I/MLP"/>
</dbReference>
<dbReference type="InterPro" id="IPR024949">
    <property type="entry name" value="Bet_v_I_allergen"/>
</dbReference>
<name>A0A067JV70_JATCU</name>
<dbReference type="GO" id="GO:0005737">
    <property type="term" value="C:cytoplasm"/>
    <property type="evidence" value="ECO:0007669"/>
    <property type="project" value="TreeGrafter"/>
</dbReference>
<dbReference type="PRINTS" id="PR00634">
    <property type="entry name" value="BETALLERGEN"/>
</dbReference>
<dbReference type="CDD" id="cd07816">
    <property type="entry name" value="Bet_v1-like"/>
    <property type="match status" value="1"/>
</dbReference>
<dbReference type="FunFam" id="3.30.530.20:FF:000007">
    <property type="entry name" value="Major pollen allergen Bet v 1-A"/>
    <property type="match status" value="1"/>
</dbReference>
<dbReference type="GO" id="GO:0005634">
    <property type="term" value="C:nucleus"/>
    <property type="evidence" value="ECO:0007669"/>
    <property type="project" value="TreeGrafter"/>
</dbReference>
<dbReference type="PANTHER" id="PTHR31213">
    <property type="entry name" value="OS08G0374000 PROTEIN-RELATED"/>
    <property type="match status" value="1"/>
</dbReference>
<dbReference type="PANTHER" id="PTHR31213:SF55">
    <property type="entry name" value="STRESS-INDUCED PROTEIN SAM22"/>
    <property type="match status" value="1"/>
</dbReference>
<dbReference type="SUPFAM" id="SSF55961">
    <property type="entry name" value="Bet v1-like"/>
    <property type="match status" value="1"/>
</dbReference>
<evidence type="ECO:0000313" key="5">
    <source>
        <dbReference type="EMBL" id="KDP27866.1"/>
    </source>
</evidence>
<organism evidence="5 6">
    <name type="scientific">Jatropha curcas</name>
    <name type="common">Barbados nut</name>
    <dbReference type="NCBI Taxonomy" id="180498"/>
    <lineage>
        <taxon>Eukaryota</taxon>
        <taxon>Viridiplantae</taxon>
        <taxon>Streptophyta</taxon>
        <taxon>Embryophyta</taxon>
        <taxon>Tracheophyta</taxon>
        <taxon>Spermatophyta</taxon>
        <taxon>Magnoliopsida</taxon>
        <taxon>eudicotyledons</taxon>
        <taxon>Gunneridae</taxon>
        <taxon>Pentapetalae</taxon>
        <taxon>rosids</taxon>
        <taxon>fabids</taxon>
        <taxon>Malpighiales</taxon>
        <taxon>Euphorbiaceae</taxon>
        <taxon>Crotonoideae</taxon>
        <taxon>Jatropheae</taxon>
        <taxon>Jatropha</taxon>
    </lineage>
</organism>
<dbReference type="GO" id="GO:0010427">
    <property type="term" value="F:abscisic acid binding"/>
    <property type="evidence" value="ECO:0007669"/>
    <property type="project" value="InterPro"/>
</dbReference>
<dbReference type="AlphaFoldDB" id="A0A067JV70"/>
<keyword evidence="3" id="KW-0568">Pathogenesis-related protein</keyword>
<evidence type="ECO:0000259" key="4">
    <source>
        <dbReference type="SMART" id="SM01037"/>
    </source>
</evidence>
<keyword evidence="2" id="KW-0611">Plant defense</keyword>
<dbReference type="SMART" id="SM01037">
    <property type="entry name" value="Bet_v_1"/>
    <property type="match status" value="1"/>
</dbReference>
<keyword evidence="6" id="KW-1185">Reference proteome</keyword>
<dbReference type="KEGG" id="jcu:105643490"/>
<dbReference type="Pfam" id="PF00407">
    <property type="entry name" value="Bet_v_1"/>
    <property type="match status" value="1"/>
</dbReference>
<feature type="domain" description="Bet v I/Major latex protein" evidence="4">
    <location>
        <begin position="1"/>
        <end position="155"/>
    </location>
</feature>
<evidence type="ECO:0000313" key="6">
    <source>
        <dbReference type="Proteomes" id="UP000027138"/>
    </source>
</evidence>
<sequence length="160" mass="17756">MAVVTHEVEVPTAVSAAKMFKVFLKESDTILPTILPAFIKNVEVLEGNGGPGTVKKLNFAEGNDFKYLITRIDSMDEENLACSYTRFDGEPWMETLEKVCYDEKVIPTPDGGSICQSIVKYYPKGDAKIDEEVLKAGHDRIMGVFKVIEAYLLANPDAFN</sequence>
<dbReference type="GO" id="GO:0004864">
    <property type="term" value="F:protein phosphatase inhibitor activity"/>
    <property type="evidence" value="ECO:0007669"/>
    <property type="project" value="InterPro"/>
</dbReference>
<comment type="similarity">
    <text evidence="1">Belongs to the BetVI family.</text>
</comment>
<dbReference type="Proteomes" id="UP000027138">
    <property type="component" value="Unassembled WGS sequence"/>
</dbReference>
<dbReference type="GO" id="GO:0038023">
    <property type="term" value="F:signaling receptor activity"/>
    <property type="evidence" value="ECO:0007669"/>
    <property type="project" value="InterPro"/>
</dbReference>
<dbReference type="InterPro" id="IPR050279">
    <property type="entry name" value="Plant_def-hormone_signal"/>
</dbReference>
<evidence type="ECO:0000256" key="2">
    <source>
        <dbReference type="ARBA" id="ARBA00022821"/>
    </source>
</evidence>
<protein>
    <recommendedName>
        <fullName evidence="4">Bet v I/Major latex protein domain-containing protein</fullName>
    </recommendedName>
</protein>
<gene>
    <name evidence="5" type="ORF">JCGZ_18946</name>
</gene>
<dbReference type="GO" id="GO:0009738">
    <property type="term" value="P:abscisic acid-activated signaling pathway"/>
    <property type="evidence" value="ECO:0007669"/>
    <property type="project" value="InterPro"/>
</dbReference>
<dbReference type="InterPro" id="IPR023393">
    <property type="entry name" value="START-like_dom_sf"/>
</dbReference>
<proteinExistence type="inferred from homology"/>
<dbReference type="OrthoDB" id="811578at2759"/>
<dbReference type="GO" id="GO:0006952">
    <property type="term" value="P:defense response"/>
    <property type="evidence" value="ECO:0007669"/>
    <property type="project" value="UniProtKB-KW"/>
</dbReference>
<evidence type="ECO:0000256" key="1">
    <source>
        <dbReference type="ARBA" id="ARBA00009744"/>
    </source>
</evidence>